<evidence type="ECO:0000256" key="1">
    <source>
        <dbReference type="SAM" id="MobiDB-lite"/>
    </source>
</evidence>
<organism evidence="2">
    <name type="scientific">Rhizophora mucronata</name>
    <name type="common">Asiatic mangrove</name>
    <dbReference type="NCBI Taxonomy" id="61149"/>
    <lineage>
        <taxon>Eukaryota</taxon>
        <taxon>Viridiplantae</taxon>
        <taxon>Streptophyta</taxon>
        <taxon>Embryophyta</taxon>
        <taxon>Tracheophyta</taxon>
        <taxon>Spermatophyta</taxon>
        <taxon>Magnoliopsida</taxon>
        <taxon>eudicotyledons</taxon>
        <taxon>Gunneridae</taxon>
        <taxon>Pentapetalae</taxon>
        <taxon>rosids</taxon>
        <taxon>fabids</taxon>
        <taxon>Malpighiales</taxon>
        <taxon>Rhizophoraceae</taxon>
        <taxon>Rhizophora</taxon>
    </lineage>
</organism>
<accession>A0A2P2KCZ9</accession>
<protein>
    <submittedName>
        <fullName evidence="2">Uncharacterized protein</fullName>
    </submittedName>
</protein>
<proteinExistence type="predicted"/>
<reference evidence="2" key="1">
    <citation type="submission" date="2018-02" db="EMBL/GenBank/DDBJ databases">
        <title>Rhizophora mucronata_Transcriptome.</title>
        <authorList>
            <person name="Meera S.P."/>
            <person name="Sreeshan A."/>
            <person name="Augustine A."/>
        </authorList>
    </citation>
    <scope>NUCLEOTIDE SEQUENCE</scope>
    <source>
        <tissue evidence="2">Leaf</tissue>
    </source>
</reference>
<name>A0A2P2KCZ9_RHIMU</name>
<dbReference type="AlphaFoldDB" id="A0A2P2KCZ9"/>
<sequence>MTAGRSNSGYHRRRRFPAECN</sequence>
<feature type="region of interest" description="Disordered" evidence="1">
    <location>
        <begin position="1"/>
        <end position="21"/>
    </location>
</feature>
<evidence type="ECO:0000313" key="2">
    <source>
        <dbReference type="EMBL" id="MBX03606.1"/>
    </source>
</evidence>
<dbReference type="EMBL" id="GGEC01023122">
    <property type="protein sequence ID" value="MBX03606.1"/>
    <property type="molecule type" value="Transcribed_RNA"/>
</dbReference>